<dbReference type="PANTHER" id="PTHR43792">
    <property type="entry name" value="GNAT FAMILY, PUTATIVE (AFU_ORTHOLOGUE AFUA_3G00765)-RELATED-RELATED"/>
    <property type="match status" value="1"/>
</dbReference>
<reference evidence="2 3" key="1">
    <citation type="journal article" date="2013" name="Int. J. Syst. Evol. Microbiol.">
        <title>Marinicauda pacifica gen. nov., sp. nov., a prosthecate alphaproteobacterium of the family Hyphomonadaceae isolated from deep seawater.</title>
        <authorList>
            <person name="Zhang X.Y."/>
            <person name="Li G.W."/>
            <person name="Wang C.S."/>
            <person name="Zhang Y.J."/>
            <person name="Xu X.W."/>
            <person name="Li H."/>
            <person name="Liu A."/>
            <person name="Liu C."/>
            <person name="Xie B.B."/>
            <person name="Qin Q.L."/>
            <person name="Xu Z."/>
            <person name="Chen X.L."/>
            <person name="Zhou B.C."/>
            <person name="Zhang Y.Z."/>
        </authorList>
    </citation>
    <scope>NUCLEOTIDE SEQUENCE [LARGE SCALE GENOMIC DNA]</scope>
    <source>
        <strain evidence="2 3">P-1 km-3</strain>
    </source>
</reference>
<dbReference type="InterPro" id="IPR016181">
    <property type="entry name" value="Acyl_CoA_acyltransferase"/>
</dbReference>
<name>A0A4V3RYZ4_9PROT</name>
<sequence>MADETILTPQALTGPSTHLREVRLEDAAFLSKEAGHCDVARMCGSIPTPFHALSAEGYILCMRARARVRGDRLKVILDGDAAPAGIIGLHPRSDGAWELGYWLARSHWRQGHATRAAQLMLEEARTMGVSRLVANYLEDNPASGRVLEKLGFTPTGERNLAWSMGRLGKAWNRRLVLTL</sequence>
<keyword evidence="3" id="KW-1185">Reference proteome</keyword>
<dbReference type="InterPro" id="IPR000182">
    <property type="entry name" value="GNAT_dom"/>
</dbReference>
<dbReference type="PROSITE" id="PS51186">
    <property type="entry name" value="GNAT"/>
    <property type="match status" value="1"/>
</dbReference>
<dbReference type="Pfam" id="PF13302">
    <property type="entry name" value="Acetyltransf_3"/>
    <property type="match status" value="1"/>
</dbReference>
<dbReference type="Proteomes" id="UP000305451">
    <property type="component" value="Unassembled WGS sequence"/>
</dbReference>
<proteinExistence type="predicted"/>
<dbReference type="InterPro" id="IPR051531">
    <property type="entry name" value="N-acetyltransferase"/>
</dbReference>
<dbReference type="SUPFAM" id="SSF55729">
    <property type="entry name" value="Acyl-CoA N-acyltransferases (Nat)"/>
    <property type="match status" value="1"/>
</dbReference>
<evidence type="ECO:0000259" key="1">
    <source>
        <dbReference type="PROSITE" id="PS51186"/>
    </source>
</evidence>
<evidence type="ECO:0000313" key="3">
    <source>
        <dbReference type="Proteomes" id="UP000305451"/>
    </source>
</evidence>
<protein>
    <submittedName>
        <fullName evidence="2">N-acetyltransferase</fullName>
    </submittedName>
</protein>
<feature type="domain" description="N-acetyltransferase" evidence="1">
    <location>
        <begin position="17"/>
        <end position="172"/>
    </location>
</feature>
<evidence type="ECO:0000313" key="2">
    <source>
        <dbReference type="EMBL" id="TGY92289.1"/>
    </source>
</evidence>
<comment type="caution">
    <text evidence="2">The sequence shown here is derived from an EMBL/GenBank/DDBJ whole genome shotgun (WGS) entry which is preliminary data.</text>
</comment>
<dbReference type="GO" id="GO:0016747">
    <property type="term" value="F:acyltransferase activity, transferring groups other than amino-acyl groups"/>
    <property type="evidence" value="ECO:0007669"/>
    <property type="project" value="InterPro"/>
</dbReference>
<dbReference type="AlphaFoldDB" id="A0A4V3RYZ4"/>
<dbReference type="Gene3D" id="3.40.630.30">
    <property type="match status" value="1"/>
</dbReference>
<keyword evidence="2" id="KW-0808">Transferase</keyword>
<dbReference type="RefSeq" id="WP_135945422.1">
    <property type="nucleotide sequence ID" value="NZ_BMEI01000003.1"/>
</dbReference>
<organism evidence="2 3">
    <name type="scientific">Marinicauda pacifica</name>
    <dbReference type="NCBI Taxonomy" id="1133559"/>
    <lineage>
        <taxon>Bacteria</taxon>
        <taxon>Pseudomonadati</taxon>
        <taxon>Pseudomonadota</taxon>
        <taxon>Alphaproteobacteria</taxon>
        <taxon>Maricaulales</taxon>
        <taxon>Maricaulaceae</taxon>
        <taxon>Marinicauda</taxon>
    </lineage>
</organism>
<dbReference type="OrthoDB" id="9804153at2"/>
<dbReference type="EMBL" id="SRXV01000003">
    <property type="protein sequence ID" value="TGY92289.1"/>
    <property type="molecule type" value="Genomic_DNA"/>
</dbReference>
<accession>A0A4V3RYZ4</accession>
<gene>
    <name evidence="2" type="ORF">E5162_11605</name>
</gene>